<dbReference type="RefSeq" id="WP_200554960.1">
    <property type="nucleotide sequence ID" value="NZ_JAEPES010000001.1"/>
</dbReference>
<dbReference type="Pfam" id="PF08922">
    <property type="entry name" value="DUF1905"/>
    <property type="match status" value="1"/>
</dbReference>
<accession>A0A934SJV1</accession>
<reference evidence="1" key="1">
    <citation type="submission" date="2021-01" db="EMBL/GenBank/DDBJ databases">
        <title>Lacisediminihabitans sp. nov. strain G11-30, isolated from Antarctic Soil.</title>
        <authorList>
            <person name="Li J."/>
        </authorList>
    </citation>
    <scope>NUCLEOTIDE SEQUENCE</scope>
    <source>
        <strain evidence="1">G11-30</strain>
    </source>
</reference>
<dbReference type="AlphaFoldDB" id="A0A934SJV1"/>
<organism evidence="1 2">
    <name type="scientific">Lacisediminihabitans changchengi</name>
    <dbReference type="NCBI Taxonomy" id="2787634"/>
    <lineage>
        <taxon>Bacteria</taxon>
        <taxon>Bacillati</taxon>
        <taxon>Actinomycetota</taxon>
        <taxon>Actinomycetes</taxon>
        <taxon>Micrococcales</taxon>
        <taxon>Microbacteriaceae</taxon>
        <taxon>Lacisediminihabitans</taxon>
    </lineage>
</organism>
<gene>
    <name evidence="1" type="ORF">IV501_03270</name>
</gene>
<evidence type="ECO:0000313" key="2">
    <source>
        <dbReference type="Proteomes" id="UP000636458"/>
    </source>
</evidence>
<sequence length="150" mass="15431">MSVTFTTTVLQAPGLQATGLPVPDQVVTDLGGSKKPAVTVAIGDYSYASTVGSRGGGYLIPLSAAHRAALNLSTGDEVEVTLHLDLTPRTVEIPDDLATALAQVNGARAAFDALSASRQKAHVTSVEGTKNPDTRARRVAAVVRQVVAPS</sequence>
<keyword evidence="2" id="KW-1185">Reference proteome</keyword>
<proteinExistence type="predicted"/>
<dbReference type="Proteomes" id="UP000636458">
    <property type="component" value="Unassembled WGS sequence"/>
</dbReference>
<dbReference type="EMBL" id="JAEPES010000001">
    <property type="protein sequence ID" value="MBK4346646.1"/>
    <property type="molecule type" value="Genomic_DNA"/>
</dbReference>
<protein>
    <submittedName>
        <fullName evidence="1">DUF1905 domain-containing protein</fullName>
    </submittedName>
</protein>
<dbReference type="Gene3D" id="2.40.30.100">
    <property type="entry name" value="AF2212/PG0164-like"/>
    <property type="match status" value="1"/>
</dbReference>
<dbReference type="Pfam" id="PF13376">
    <property type="entry name" value="OmdA"/>
    <property type="match status" value="1"/>
</dbReference>
<dbReference type="SUPFAM" id="SSF141694">
    <property type="entry name" value="AF2212/PG0164-like"/>
    <property type="match status" value="1"/>
</dbReference>
<dbReference type="InterPro" id="IPR015018">
    <property type="entry name" value="DUF1905"/>
</dbReference>
<evidence type="ECO:0000313" key="1">
    <source>
        <dbReference type="EMBL" id="MBK4346646.1"/>
    </source>
</evidence>
<name>A0A934SJV1_9MICO</name>
<comment type="caution">
    <text evidence="1">The sequence shown here is derived from an EMBL/GenBank/DDBJ whole genome shotgun (WGS) entry which is preliminary data.</text>
</comment>
<dbReference type="InterPro" id="IPR037079">
    <property type="entry name" value="AF2212/PG0164-like_sf"/>
</dbReference>